<reference evidence="2" key="1">
    <citation type="submission" date="2021-04" db="EMBL/GenBank/DDBJ databases">
        <authorList>
            <person name="Postec A."/>
        </authorList>
    </citation>
    <scope>NUCLEOTIDE SEQUENCE</scope>
    <source>
        <strain evidence="2">F1F22</strain>
    </source>
</reference>
<evidence type="ECO:0000313" key="2">
    <source>
        <dbReference type="EMBL" id="URA10442.1"/>
    </source>
</evidence>
<evidence type="ECO:0000313" key="3">
    <source>
        <dbReference type="Proteomes" id="UP001056539"/>
    </source>
</evidence>
<proteinExistence type="predicted"/>
<dbReference type="EMBL" id="CP073355">
    <property type="protein sequence ID" value="URA10442.1"/>
    <property type="molecule type" value="Genomic_DNA"/>
</dbReference>
<evidence type="ECO:0000256" key="1">
    <source>
        <dbReference type="SAM" id="SignalP"/>
    </source>
</evidence>
<keyword evidence="3" id="KW-1185">Reference proteome</keyword>
<protein>
    <recommendedName>
        <fullName evidence="4">Outer membrane protein beta-barrel domain-containing protein</fullName>
    </recommendedName>
</protein>
<name>A0AAX3BDU5_9SPIR</name>
<dbReference type="Proteomes" id="UP001056539">
    <property type="component" value="Chromosome"/>
</dbReference>
<gene>
    <name evidence="2" type="ORF">KDW03_01165</name>
</gene>
<dbReference type="KEGG" id="taqu:KDW03_01165"/>
<accession>A0AAX3BDU5</accession>
<evidence type="ECO:0008006" key="4">
    <source>
        <dbReference type="Google" id="ProtNLM"/>
    </source>
</evidence>
<reference evidence="2" key="2">
    <citation type="submission" date="2022-06" db="EMBL/GenBank/DDBJ databases">
        <title>Thermospira aquatica gen. nov., sp. nov.</title>
        <authorList>
            <person name="Ben Ali Gam Z."/>
            <person name="Labat M."/>
        </authorList>
    </citation>
    <scope>NUCLEOTIDE SEQUENCE</scope>
    <source>
        <strain evidence="2">F1F22</strain>
    </source>
</reference>
<dbReference type="AlphaFoldDB" id="A0AAX3BDU5"/>
<feature type="chain" id="PRO_5043489136" description="Outer membrane protein beta-barrel domain-containing protein" evidence="1">
    <location>
        <begin position="19"/>
        <end position="220"/>
    </location>
</feature>
<sequence>MKKSLLISGMLIITLIFAQQEGNLPPSSPSQNLGTTGDSVFEATIGMGIPWDLGVSFRSKIAYSYMIDRALALRIGLDYSYTSHQETLSNTSSGGVSTPVLESDVQAHLIKLVGGIRIYWPWIAWEPIYFFTDLDIGYSLLWTYYARLSDRNLYFYAGDFLSFQLIPGAIIPLGERSQAMAGLSLDIASVSRSTPLGEYLVKEKINVSGIGLLLGIGFRW</sequence>
<dbReference type="RefSeq" id="WP_271435569.1">
    <property type="nucleotide sequence ID" value="NZ_CP073355.1"/>
</dbReference>
<feature type="signal peptide" evidence="1">
    <location>
        <begin position="1"/>
        <end position="18"/>
    </location>
</feature>
<organism evidence="2 3">
    <name type="scientific">Thermospira aquatica</name>
    <dbReference type="NCBI Taxonomy" id="2828656"/>
    <lineage>
        <taxon>Bacteria</taxon>
        <taxon>Pseudomonadati</taxon>
        <taxon>Spirochaetota</taxon>
        <taxon>Spirochaetia</taxon>
        <taxon>Brevinematales</taxon>
        <taxon>Thermospiraceae</taxon>
        <taxon>Thermospira</taxon>
    </lineage>
</organism>
<keyword evidence="1" id="KW-0732">Signal</keyword>